<dbReference type="Proteomes" id="UP000648663">
    <property type="component" value="Unassembled WGS sequence"/>
</dbReference>
<dbReference type="GO" id="GO:0019829">
    <property type="term" value="F:ATPase-coupled monoatomic cation transmembrane transporter activity"/>
    <property type="evidence" value="ECO:0007669"/>
    <property type="project" value="UniProtKB-ARBA"/>
</dbReference>
<comment type="caution">
    <text evidence="14">The sequence shown here is derived from an EMBL/GenBank/DDBJ whole genome shotgun (WGS) entry which is preliminary data.</text>
</comment>
<evidence type="ECO:0000256" key="8">
    <source>
        <dbReference type="ARBA" id="ARBA00022989"/>
    </source>
</evidence>
<dbReference type="Pfam" id="PF13246">
    <property type="entry name" value="Cation_ATPase"/>
    <property type="match status" value="1"/>
</dbReference>
<evidence type="ECO:0000313" key="16">
    <source>
        <dbReference type="Proteomes" id="UP000648663"/>
    </source>
</evidence>
<reference evidence="16" key="2">
    <citation type="journal article" date="2019" name="Int. J. Syst. Evol. Microbiol.">
        <title>The Global Catalogue of Microorganisms (GCM) 10K type strain sequencing project: providing services to taxonomists for standard genome sequencing and annotation.</title>
        <authorList>
            <consortium name="The Broad Institute Genomics Platform"/>
            <consortium name="The Broad Institute Genome Sequencing Center for Infectious Disease"/>
            <person name="Wu L."/>
            <person name="Ma J."/>
        </authorList>
    </citation>
    <scope>NUCLEOTIDE SEQUENCE [LARGE SCALE GENOMIC DNA]</scope>
    <source>
        <strain evidence="16">CGMCC 4.5581</strain>
    </source>
</reference>
<dbReference type="SUPFAM" id="SSF81665">
    <property type="entry name" value="Calcium ATPase, transmembrane domain M"/>
    <property type="match status" value="1"/>
</dbReference>
<dbReference type="GO" id="GO:0015662">
    <property type="term" value="F:P-type ion transporter activity"/>
    <property type="evidence" value="ECO:0007669"/>
    <property type="project" value="UniProtKB-ARBA"/>
</dbReference>
<keyword evidence="16" id="KW-1185">Reference proteome</keyword>
<dbReference type="InterPro" id="IPR001757">
    <property type="entry name" value="P_typ_ATPase"/>
</dbReference>
<evidence type="ECO:0000256" key="5">
    <source>
        <dbReference type="ARBA" id="ARBA00022741"/>
    </source>
</evidence>
<accession>A0A846LD40</accession>
<dbReference type="GO" id="GO:0005524">
    <property type="term" value="F:ATP binding"/>
    <property type="evidence" value="ECO:0007669"/>
    <property type="project" value="UniProtKB-KW"/>
</dbReference>
<reference evidence="13" key="1">
    <citation type="journal article" date="2014" name="Int. J. Syst. Evol. Microbiol.">
        <title>Complete genome of a new Firmicutes species belonging to the dominant human colonic microbiota ('Ruminococcus bicirculans') reveals two chromosomes and a selective capacity to utilize plant glucans.</title>
        <authorList>
            <consortium name="NISC Comparative Sequencing Program"/>
            <person name="Wegmann U."/>
            <person name="Louis P."/>
            <person name="Goesmann A."/>
            <person name="Henrissat B."/>
            <person name="Duncan S.H."/>
            <person name="Flint H.J."/>
        </authorList>
    </citation>
    <scope>NUCLEOTIDE SEQUENCE</scope>
    <source>
        <strain evidence="13">CGMCC 4.5581</strain>
    </source>
</reference>
<proteinExistence type="predicted"/>
<dbReference type="PANTHER" id="PTHR42861">
    <property type="entry name" value="CALCIUM-TRANSPORTING ATPASE"/>
    <property type="match status" value="1"/>
</dbReference>
<sequence length="909" mass="94834">MSESAPPRPIATEPATEPGPHLLAADAVAATLAVDPARGLPAAEVDRRRDEHGENRLAEQPRRPALLRFLDQFRSLLILLLLGAALLAGAIGDLKDTVVILVVLLVNATIGFVQENKAERSLEALRDMLVPTARVRRDGAARVVDAAELVPGDVVLLEAGDRVPADGRLVVANSVEVDESALTGESQPVPKDTARVDAGPGERVPLGDRSNMVYMNTSLTRGRAEVVVTSTGMRTEVGAIAELLRSGTDPQTPLQVQLDSLGKRIAFIGCAAIAAYATIALARGESVGELALSAVALAVATVPEGLPAVLALTLALGVARMARRGAIVKRLASVETLGAATVVCSDKTGTLTLNQMTVRALVYAGRRVRVEGEGYRPAGALVDEVSGEPVDDAGMLLEPLVLCSDAGLAPGPDDRPGIVGDPTEGALVVAAAKAGIDAAALRTARPRTGELPFDSARKFMATVHDEGGRTRVVVKGAPDVLLARSSSVLTADGVRPVDGAERDRLAAEVSALASQGLRVLAAATTLADDVPADGDELTARLTGLTLLGLVGIADPPRPQAAEAIAVAARAGVAVKMITGDHRDTAAAIARELGIRGEVVTGEELDRMSPEQLSDRVEDVGVFARVAPEHKVAIVSALTARGHVVAMTGDGVNDAAALRSAHMGVAMGITGTEVTKEAGDMILTDDDIATIVDSVREGRAIYDNVVKFVRFQLSTNMGAILSFLGASVAGLAAPLTAIQVLWVNIIMDGPPAMALGVDPARPGLMDDPPRRPQERILNRTRVLRMARAGAVMATGTLTVLAVATAQAGAAVGGTMAFTTFVLFQFFNALNARAEEGTVFTAHLFTNRWLWTSFVVVVLLQVLVVQLPPLQELFDTTSLTAGQWAVCAAVATSVLLVEETVKLARSRRARR</sequence>
<comment type="catalytic activity">
    <reaction evidence="10">
        <text>ATP + H2O = ADP + phosphate + H(+)</text>
        <dbReference type="Rhea" id="RHEA:13065"/>
        <dbReference type="ChEBI" id="CHEBI:15377"/>
        <dbReference type="ChEBI" id="CHEBI:15378"/>
        <dbReference type="ChEBI" id="CHEBI:30616"/>
        <dbReference type="ChEBI" id="CHEBI:43474"/>
        <dbReference type="ChEBI" id="CHEBI:456216"/>
    </reaction>
</comment>
<feature type="transmembrane region" description="Helical" evidence="11">
    <location>
        <begin position="290"/>
        <end position="319"/>
    </location>
</feature>
<evidence type="ECO:0000256" key="4">
    <source>
        <dbReference type="ARBA" id="ARBA00022723"/>
    </source>
</evidence>
<dbReference type="SFLD" id="SFLDG00002">
    <property type="entry name" value="C1.7:_P-type_atpase_like"/>
    <property type="match status" value="1"/>
</dbReference>
<evidence type="ECO:0000256" key="6">
    <source>
        <dbReference type="ARBA" id="ARBA00022840"/>
    </source>
</evidence>
<feature type="transmembrane region" description="Helical" evidence="11">
    <location>
        <begin position="808"/>
        <end position="826"/>
    </location>
</feature>
<evidence type="ECO:0000313" key="14">
    <source>
        <dbReference type="EMBL" id="NIH65577.1"/>
    </source>
</evidence>
<dbReference type="PRINTS" id="PR00120">
    <property type="entry name" value="HATPASE"/>
</dbReference>
<keyword evidence="7" id="KW-1278">Translocase</keyword>
<gene>
    <name evidence="14" type="ORF">FB380_000023</name>
    <name evidence="13" type="ORF">GCM10011589_22130</name>
</gene>
<feature type="transmembrane region" description="Helical" evidence="11">
    <location>
        <begin position="847"/>
        <end position="867"/>
    </location>
</feature>
<keyword evidence="3 11" id="KW-0812">Transmembrane</keyword>
<evidence type="ECO:0000256" key="9">
    <source>
        <dbReference type="ARBA" id="ARBA00023136"/>
    </source>
</evidence>
<keyword evidence="9 11" id="KW-0472">Membrane</keyword>
<dbReference type="GO" id="GO:0046872">
    <property type="term" value="F:metal ion binding"/>
    <property type="evidence" value="ECO:0007669"/>
    <property type="project" value="UniProtKB-KW"/>
</dbReference>
<dbReference type="InterPro" id="IPR044492">
    <property type="entry name" value="P_typ_ATPase_HD_dom"/>
</dbReference>
<feature type="transmembrane region" description="Helical" evidence="11">
    <location>
        <begin position="97"/>
        <end position="113"/>
    </location>
</feature>
<dbReference type="Pfam" id="PF00689">
    <property type="entry name" value="Cation_ATPase_C"/>
    <property type="match status" value="1"/>
</dbReference>
<evidence type="ECO:0000256" key="2">
    <source>
        <dbReference type="ARBA" id="ARBA00022475"/>
    </source>
</evidence>
<keyword evidence="5" id="KW-0547">Nucleotide-binding</keyword>
<dbReference type="InterPro" id="IPR006068">
    <property type="entry name" value="ATPase_P-typ_cation-transptr_C"/>
</dbReference>
<dbReference type="SUPFAM" id="SSF81653">
    <property type="entry name" value="Calcium ATPase, transduction domain A"/>
    <property type="match status" value="1"/>
</dbReference>
<reference evidence="14 15" key="3">
    <citation type="submission" date="2020-02" db="EMBL/GenBank/DDBJ databases">
        <title>Sequencing the genomes of 1000 actinobacteria strains.</title>
        <authorList>
            <person name="Klenk H.-P."/>
        </authorList>
    </citation>
    <scope>NUCLEOTIDE SEQUENCE [LARGE SCALE GENOMIC DNA]</scope>
    <source>
        <strain evidence="14 15">DSM 45201</strain>
    </source>
</reference>
<dbReference type="Proteomes" id="UP000552836">
    <property type="component" value="Unassembled WGS sequence"/>
</dbReference>
<dbReference type="SMART" id="SM00831">
    <property type="entry name" value="Cation_ATPase_N"/>
    <property type="match status" value="1"/>
</dbReference>
<name>A0A846LD40_9ACTN</name>
<dbReference type="PRINTS" id="PR00119">
    <property type="entry name" value="CATATPASE"/>
</dbReference>
<dbReference type="SFLD" id="SFLDF00027">
    <property type="entry name" value="p-type_atpase"/>
    <property type="match status" value="1"/>
</dbReference>
<keyword evidence="2" id="KW-1003">Cell membrane</keyword>
<dbReference type="InterPro" id="IPR036412">
    <property type="entry name" value="HAD-like_sf"/>
</dbReference>
<reference evidence="13" key="4">
    <citation type="submission" date="2024-05" db="EMBL/GenBank/DDBJ databases">
        <authorList>
            <person name="Sun Q."/>
            <person name="Zhou Y."/>
        </authorList>
    </citation>
    <scope>NUCLEOTIDE SEQUENCE</scope>
    <source>
        <strain evidence="13">CGMCC 4.5581</strain>
    </source>
</reference>
<organism evidence="14 15">
    <name type="scientific">Modestobacter marinus</name>
    <dbReference type="NCBI Taxonomy" id="477641"/>
    <lineage>
        <taxon>Bacteria</taxon>
        <taxon>Bacillati</taxon>
        <taxon>Actinomycetota</taxon>
        <taxon>Actinomycetes</taxon>
        <taxon>Geodermatophilales</taxon>
        <taxon>Geodermatophilaceae</taxon>
        <taxon>Modestobacter</taxon>
    </lineage>
</organism>
<dbReference type="FunFam" id="2.70.150.10:FF:000016">
    <property type="entry name" value="Calcium-transporting P-type ATPase putative"/>
    <property type="match status" value="1"/>
</dbReference>
<feature type="transmembrane region" description="Helical" evidence="11">
    <location>
        <begin position="879"/>
        <end position="899"/>
    </location>
</feature>
<dbReference type="SUPFAM" id="SSF81660">
    <property type="entry name" value="Metal cation-transporting ATPase, ATP-binding domain N"/>
    <property type="match status" value="1"/>
</dbReference>
<dbReference type="InterPro" id="IPR008250">
    <property type="entry name" value="ATPase_P-typ_transduc_dom_A_sf"/>
</dbReference>
<keyword evidence="6" id="KW-0067">ATP-binding</keyword>
<dbReference type="InterPro" id="IPR004014">
    <property type="entry name" value="ATPase_P-typ_cation-transptr_N"/>
</dbReference>
<evidence type="ECO:0000256" key="1">
    <source>
        <dbReference type="ARBA" id="ARBA00004651"/>
    </source>
</evidence>
<feature type="domain" description="Cation-transporting P-type ATPase N-terminal" evidence="12">
    <location>
        <begin position="19"/>
        <end position="93"/>
    </location>
</feature>
<dbReference type="GO" id="GO:0046873">
    <property type="term" value="F:metal ion transmembrane transporter activity"/>
    <property type="evidence" value="ECO:0007669"/>
    <property type="project" value="UniProtKB-ARBA"/>
</dbReference>
<dbReference type="NCBIfam" id="TIGR01494">
    <property type="entry name" value="ATPase_P-type"/>
    <property type="match status" value="3"/>
</dbReference>
<dbReference type="EMBL" id="JAAMPA010000001">
    <property type="protein sequence ID" value="NIH65577.1"/>
    <property type="molecule type" value="Genomic_DNA"/>
</dbReference>
<dbReference type="Gene3D" id="3.40.50.1000">
    <property type="entry name" value="HAD superfamily/HAD-like"/>
    <property type="match status" value="1"/>
</dbReference>
<dbReference type="Gene3D" id="1.20.1110.10">
    <property type="entry name" value="Calcium-transporting ATPase, transmembrane domain"/>
    <property type="match status" value="1"/>
</dbReference>
<evidence type="ECO:0000256" key="11">
    <source>
        <dbReference type="SAM" id="Phobius"/>
    </source>
</evidence>
<dbReference type="SUPFAM" id="SSF56784">
    <property type="entry name" value="HAD-like"/>
    <property type="match status" value="1"/>
</dbReference>
<evidence type="ECO:0000256" key="3">
    <source>
        <dbReference type="ARBA" id="ARBA00022692"/>
    </source>
</evidence>
<dbReference type="AlphaFoldDB" id="A0A846LD40"/>
<dbReference type="InterPro" id="IPR023214">
    <property type="entry name" value="HAD_sf"/>
</dbReference>
<evidence type="ECO:0000313" key="13">
    <source>
        <dbReference type="EMBL" id="GGL65534.1"/>
    </source>
</evidence>
<dbReference type="PROSITE" id="PS00154">
    <property type="entry name" value="ATPASE_E1_E2"/>
    <property type="match status" value="1"/>
</dbReference>
<dbReference type="EMBL" id="BMMI01000004">
    <property type="protein sequence ID" value="GGL65534.1"/>
    <property type="molecule type" value="Genomic_DNA"/>
</dbReference>
<evidence type="ECO:0000256" key="10">
    <source>
        <dbReference type="ARBA" id="ARBA00049360"/>
    </source>
</evidence>
<dbReference type="Gene3D" id="2.70.150.10">
    <property type="entry name" value="Calcium-transporting ATPase, cytoplasmic transduction domain A"/>
    <property type="match status" value="1"/>
</dbReference>
<dbReference type="Pfam" id="PF00690">
    <property type="entry name" value="Cation_ATPase_N"/>
    <property type="match status" value="1"/>
</dbReference>
<dbReference type="GO" id="GO:0098662">
    <property type="term" value="P:inorganic cation transmembrane transport"/>
    <property type="evidence" value="ECO:0007669"/>
    <property type="project" value="UniProtKB-ARBA"/>
</dbReference>
<evidence type="ECO:0000313" key="15">
    <source>
        <dbReference type="Proteomes" id="UP000552836"/>
    </source>
</evidence>
<feature type="transmembrane region" description="Helical" evidence="11">
    <location>
        <begin position="73"/>
        <end position="91"/>
    </location>
</feature>
<dbReference type="Pfam" id="PF00122">
    <property type="entry name" value="E1-E2_ATPase"/>
    <property type="match status" value="1"/>
</dbReference>
<comment type="subcellular location">
    <subcellularLocation>
        <location evidence="1">Cell membrane</location>
        <topology evidence="1">Multi-pass membrane protein</topology>
    </subcellularLocation>
</comment>
<dbReference type="GO" id="GO:0016887">
    <property type="term" value="F:ATP hydrolysis activity"/>
    <property type="evidence" value="ECO:0007669"/>
    <property type="project" value="InterPro"/>
</dbReference>
<dbReference type="InterPro" id="IPR018303">
    <property type="entry name" value="ATPase_P-typ_P_site"/>
</dbReference>
<evidence type="ECO:0000259" key="12">
    <source>
        <dbReference type="SMART" id="SM00831"/>
    </source>
</evidence>
<evidence type="ECO:0000256" key="7">
    <source>
        <dbReference type="ARBA" id="ARBA00022967"/>
    </source>
</evidence>
<dbReference type="RefSeq" id="WP_166753313.1">
    <property type="nucleotide sequence ID" value="NZ_BAABJU010000007.1"/>
</dbReference>
<dbReference type="InterPro" id="IPR059000">
    <property type="entry name" value="ATPase_P-type_domA"/>
</dbReference>
<dbReference type="Gene3D" id="3.40.1110.10">
    <property type="entry name" value="Calcium-transporting ATPase, cytoplasmic domain N"/>
    <property type="match status" value="1"/>
</dbReference>
<feature type="transmembrane region" description="Helical" evidence="11">
    <location>
        <begin position="265"/>
        <end position="284"/>
    </location>
</feature>
<keyword evidence="8 11" id="KW-1133">Transmembrane helix</keyword>
<dbReference type="InterPro" id="IPR023298">
    <property type="entry name" value="ATPase_P-typ_TM_dom_sf"/>
</dbReference>
<dbReference type="InterPro" id="IPR023299">
    <property type="entry name" value="ATPase_P-typ_cyto_dom_N"/>
</dbReference>
<protein>
    <submittedName>
        <fullName evidence="14">Ca2+-transporting ATPase</fullName>
    </submittedName>
    <submittedName>
        <fullName evidence="13">Calcium-transporting P-type ATPase, PMR1-type</fullName>
    </submittedName>
</protein>
<dbReference type="GO" id="GO:0005886">
    <property type="term" value="C:plasma membrane"/>
    <property type="evidence" value="ECO:0007669"/>
    <property type="project" value="UniProtKB-SubCell"/>
</dbReference>
<dbReference type="SFLD" id="SFLDS00003">
    <property type="entry name" value="Haloacid_Dehalogenase"/>
    <property type="match status" value="1"/>
</dbReference>
<keyword evidence="4" id="KW-0479">Metal-binding</keyword>